<keyword evidence="4" id="KW-1185">Reference proteome</keyword>
<reference evidence="3" key="2">
    <citation type="submission" date="2022-01" db="EMBL/GenBank/DDBJ databases">
        <authorList>
            <person name="Yamashiro T."/>
            <person name="Shiraishi A."/>
            <person name="Satake H."/>
            <person name="Nakayama K."/>
        </authorList>
    </citation>
    <scope>NUCLEOTIDE SEQUENCE</scope>
</reference>
<dbReference type="PANTHER" id="PTHR48475">
    <property type="entry name" value="RIBONUCLEASE H"/>
    <property type="match status" value="1"/>
</dbReference>
<comment type="caution">
    <text evidence="3">The sequence shown here is derived from an EMBL/GenBank/DDBJ whole genome shotgun (WGS) entry which is preliminary data.</text>
</comment>
<dbReference type="InterPro" id="IPR043502">
    <property type="entry name" value="DNA/RNA_pol_sf"/>
</dbReference>
<dbReference type="Gene3D" id="3.10.10.10">
    <property type="entry name" value="HIV Type 1 Reverse Transcriptase, subunit A, domain 1"/>
    <property type="match status" value="1"/>
</dbReference>
<gene>
    <name evidence="3" type="ORF">Tco_1045425</name>
</gene>
<dbReference type="Pfam" id="PF17919">
    <property type="entry name" value="RT_RNaseH_2"/>
    <property type="match status" value="1"/>
</dbReference>
<dbReference type="SUPFAM" id="SSF56672">
    <property type="entry name" value="DNA/RNA polymerases"/>
    <property type="match status" value="2"/>
</dbReference>
<keyword evidence="3" id="KW-0548">Nucleotidyltransferase</keyword>
<evidence type="ECO:0000259" key="2">
    <source>
        <dbReference type="Pfam" id="PF17919"/>
    </source>
</evidence>
<keyword evidence="3" id="KW-0695">RNA-directed DNA polymerase</keyword>
<dbReference type="EMBL" id="BQNB010018826">
    <property type="protein sequence ID" value="GJT78700.1"/>
    <property type="molecule type" value="Genomic_DNA"/>
</dbReference>
<evidence type="ECO:0000313" key="4">
    <source>
        <dbReference type="Proteomes" id="UP001151760"/>
    </source>
</evidence>
<evidence type="ECO:0000313" key="3">
    <source>
        <dbReference type="EMBL" id="GJT78700.1"/>
    </source>
</evidence>
<dbReference type="InterPro" id="IPR041577">
    <property type="entry name" value="RT_RNaseH_2"/>
</dbReference>
<proteinExistence type="predicted"/>
<dbReference type="PANTHER" id="PTHR48475:SF1">
    <property type="entry name" value="RNASE H TYPE-1 DOMAIN-CONTAINING PROTEIN"/>
    <property type="match status" value="1"/>
</dbReference>
<accession>A0ABQ5GTL7</accession>
<dbReference type="Proteomes" id="UP001151760">
    <property type="component" value="Unassembled WGS sequence"/>
</dbReference>
<organism evidence="3 4">
    <name type="scientific">Tanacetum coccineum</name>
    <dbReference type="NCBI Taxonomy" id="301880"/>
    <lineage>
        <taxon>Eukaryota</taxon>
        <taxon>Viridiplantae</taxon>
        <taxon>Streptophyta</taxon>
        <taxon>Embryophyta</taxon>
        <taxon>Tracheophyta</taxon>
        <taxon>Spermatophyta</taxon>
        <taxon>Magnoliopsida</taxon>
        <taxon>eudicotyledons</taxon>
        <taxon>Gunneridae</taxon>
        <taxon>Pentapetalae</taxon>
        <taxon>asterids</taxon>
        <taxon>campanulids</taxon>
        <taxon>Asterales</taxon>
        <taxon>Asteraceae</taxon>
        <taxon>Asteroideae</taxon>
        <taxon>Anthemideae</taxon>
        <taxon>Anthemidinae</taxon>
        <taxon>Tanacetum</taxon>
    </lineage>
</organism>
<name>A0ABQ5GTL7_9ASTR</name>
<dbReference type="GO" id="GO:0003964">
    <property type="term" value="F:RNA-directed DNA polymerase activity"/>
    <property type="evidence" value="ECO:0007669"/>
    <property type="project" value="UniProtKB-KW"/>
</dbReference>
<feature type="region of interest" description="Disordered" evidence="1">
    <location>
        <begin position="32"/>
        <end position="76"/>
    </location>
</feature>
<protein>
    <submittedName>
        <fullName evidence="3">Reverse transcriptase domain-containing protein</fullName>
    </submittedName>
</protein>
<evidence type="ECO:0000256" key="1">
    <source>
        <dbReference type="SAM" id="MobiDB-lite"/>
    </source>
</evidence>
<feature type="domain" description="Reverse transcriptase/retrotransposon-derived protein RNase H-like" evidence="2">
    <location>
        <begin position="179"/>
        <end position="265"/>
    </location>
</feature>
<reference evidence="3" key="1">
    <citation type="journal article" date="2022" name="Int. J. Mol. Sci.">
        <title>Draft Genome of Tanacetum Coccineum: Genomic Comparison of Closely Related Tanacetum-Family Plants.</title>
        <authorList>
            <person name="Yamashiro T."/>
            <person name="Shiraishi A."/>
            <person name="Nakayama K."/>
            <person name="Satake H."/>
        </authorList>
    </citation>
    <scope>NUCLEOTIDE SEQUENCE</scope>
</reference>
<sequence length="265" mass="29813">MVSRPEAQPSADIRAAKEKIKLAIHPEQNLDVFADGGASTPSGTSLECPRRMPPGQTKEAKLSARKEQSNTRRSRKIGRCWHHERSPLSLLVVKPSNGKKHDNSWRMCVDFKDLNKACPKEVHRQNGGRYVPEIQGKCQGDKGMPRYGGIFSKPAIPKVSERCAKAEWEVSKPEHIPIQAAFKQMKQLIAKLPTLTSPMEKEELIVYLAAAKEAISAVLMMKREAKQMPIYFVSSVLQGLEINYTPMEKLVLALVHASKRLKRYF</sequence>
<keyword evidence="3" id="KW-0808">Transferase</keyword>
<feature type="compositionally biased region" description="Basic and acidic residues" evidence="1">
    <location>
        <begin position="58"/>
        <end position="70"/>
    </location>
</feature>